<dbReference type="Gene3D" id="3.90.1530.30">
    <property type="match status" value="1"/>
</dbReference>
<dbReference type="Gene3D" id="1.10.10.2830">
    <property type="match status" value="1"/>
</dbReference>
<dbReference type="GO" id="GO:0005694">
    <property type="term" value="C:chromosome"/>
    <property type="evidence" value="ECO:0007669"/>
    <property type="project" value="TreeGrafter"/>
</dbReference>
<comment type="caution">
    <text evidence="2">The sequence shown here is derived from an EMBL/GenBank/DDBJ whole genome shotgun (WGS) entry which is preliminary data.</text>
</comment>
<dbReference type="AlphaFoldDB" id="A0A100HNH7"/>
<organism evidence="2 3">
    <name type="scientific">Deinococcus grandis</name>
    <dbReference type="NCBI Taxonomy" id="57498"/>
    <lineage>
        <taxon>Bacteria</taxon>
        <taxon>Thermotogati</taxon>
        <taxon>Deinococcota</taxon>
        <taxon>Deinococci</taxon>
        <taxon>Deinococcales</taxon>
        <taxon>Deinococcaceae</taxon>
        <taxon>Deinococcus</taxon>
    </lineage>
</organism>
<dbReference type="GO" id="GO:0007059">
    <property type="term" value="P:chromosome segregation"/>
    <property type="evidence" value="ECO:0007669"/>
    <property type="project" value="TreeGrafter"/>
</dbReference>
<protein>
    <submittedName>
        <fullName evidence="2">Putative chromosome-partitioning protein ParB</fullName>
    </submittedName>
</protein>
<dbReference type="PANTHER" id="PTHR33375:SF7">
    <property type="entry name" value="CHROMOSOME 2-PARTITIONING PROTEIN PARB-RELATED"/>
    <property type="match status" value="1"/>
</dbReference>
<dbReference type="PANTHER" id="PTHR33375">
    <property type="entry name" value="CHROMOSOME-PARTITIONING PROTEIN PARB-RELATED"/>
    <property type="match status" value="1"/>
</dbReference>
<accession>A0A100HNH7</accession>
<dbReference type="InterPro" id="IPR050336">
    <property type="entry name" value="Chromosome_partition/occlusion"/>
</dbReference>
<evidence type="ECO:0000313" key="3">
    <source>
        <dbReference type="Proteomes" id="UP000056209"/>
    </source>
</evidence>
<keyword evidence="3" id="KW-1185">Reference proteome</keyword>
<dbReference type="InterPro" id="IPR036086">
    <property type="entry name" value="ParB/Sulfiredoxin_sf"/>
</dbReference>
<proteinExistence type="predicted"/>
<dbReference type="Proteomes" id="UP000056209">
    <property type="component" value="Unassembled WGS sequence"/>
</dbReference>
<dbReference type="Pfam" id="PF02195">
    <property type="entry name" value="ParB_N"/>
    <property type="match status" value="1"/>
</dbReference>
<gene>
    <name evidence="2" type="ORF">DEIGR_400099</name>
</gene>
<name>A0A100HNH7_9DEIO</name>
<dbReference type="InterPro" id="IPR003115">
    <property type="entry name" value="ParB_N"/>
</dbReference>
<evidence type="ECO:0000313" key="2">
    <source>
        <dbReference type="EMBL" id="GAQ23966.1"/>
    </source>
</evidence>
<dbReference type="EMBL" id="BCMS01000006">
    <property type="protein sequence ID" value="GAQ23966.1"/>
    <property type="molecule type" value="Genomic_DNA"/>
</dbReference>
<dbReference type="SUPFAM" id="SSF110849">
    <property type="entry name" value="ParB/Sulfiredoxin"/>
    <property type="match status" value="1"/>
</dbReference>
<evidence type="ECO:0000259" key="1">
    <source>
        <dbReference type="SMART" id="SM00470"/>
    </source>
</evidence>
<dbReference type="SMART" id="SM00470">
    <property type="entry name" value="ParB"/>
    <property type="match status" value="1"/>
</dbReference>
<reference evidence="3" key="1">
    <citation type="submission" date="2015-11" db="EMBL/GenBank/DDBJ databases">
        <title>Draft Genome Sequence of the Radioresistant Bacterium Deinococcus grandis, Isolated from Freshwater Fish in Japan.</title>
        <authorList>
            <person name="Satoh K."/>
            <person name="Onodera T."/>
            <person name="Omoso K."/>
            <person name="Takeda-Yano K."/>
            <person name="Katayama T."/>
            <person name="Oono Y."/>
            <person name="Narumi I."/>
        </authorList>
    </citation>
    <scope>NUCLEOTIDE SEQUENCE [LARGE SCALE GENOMIC DNA]</scope>
    <source>
        <strain evidence="3">ATCC 43672</strain>
    </source>
</reference>
<sequence>MPLGQTARSGCNVRSHYDPAAIEELAASLKAEGQIENATGRWNADGQVEIVAGESRRRAQLLRQENGETALTLLVNIRDLTDAEALSISATENMRRRSMTALEECEAMQRLNAAGRSIEEIQAMFGFKTAQPVADRILVAKNLLTATREALDNGQVSLASAMVIARATGAQLQQELLNWAQRGHSAKKLGELLTDGQFLVEHARFNVEKSGLAVRRDLFDAFPPYFEDKNGALQKQLEWANAQAEKARAKGKHQFVAVETGTSLWGSLDSNKKYEYSYTAPTGLIYFVNTSSGKVETSEKYRLKASAKAAAVATGQAAPDAPVRAMPESAFLEAHHYRARALRESLLGHPHLGLILAVHGLIMGGSANGSEGRTGVRLSTEVPVAEPALIPTLLAERLDQLQARVQGIPNRGVDAASTVRVGHLRGGVEADSVKLFERLATWTQTELLDALNTLTAAVTYDWVHYSMAEHPAAPLYSILAAQTGANTALARDFKLTDEWLKRYPRHELIALAEEAGLGRALVEDCSTLKEMRARILEHADALHREGFVPRIVQFPAVQQDRGTQ</sequence>
<dbReference type="SUPFAM" id="SSF109709">
    <property type="entry name" value="KorB DNA-binding domain-like"/>
    <property type="match status" value="1"/>
</dbReference>
<feature type="domain" description="ParB-like N-terminal" evidence="1">
    <location>
        <begin position="2"/>
        <end position="94"/>
    </location>
</feature>